<reference evidence="1 2" key="2">
    <citation type="journal article" date="2022" name="Mol. Ecol. Resour.">
        <title>The genomes of chicory, endive, great burdock and yacon provide insights into Asteraceae paleo-polyploidization history and plant inulin production.</title>
        <authorList>
            <person name="Fan W."/>
            <person name="Wang S."/>
            <person name="Wang H."/>
            <person name="Wang A."/>
            <person name="Jiang F."/>
            <person name="Liu H."/>
            <person name="Zhao H."/>
            <person name="Xu D."/>
            <person name="Zhang Y."/>
        </authorList>
    </citation>
    <scope>NUCLEOTIDE SEQUENCE [LARGE SCALE GENOMIC DNA]</scope>
    <source>
        <strain evidence="2">cv. Punajuju</strain>
        <tissue evidence="1">Leaves</tissue>
    </source>
</reference>
<sequence length="85" mass="9666">MVISYDVMLLLRFLRLVGVHSITFLGASSRKLKQKFIKKTPIREDKDSLAVEEVSSDDEWRTDPCDNVEANSSDGGLGDEPEYRF</sequence>
<evidence type="ECO:0000313" key="1">
    <source>
        <dbReference type="EMBL" id="KAI3690175.1"/>
    </source>
</evidence>
<reference evidence="2" key="1">
    <citation type="journal article" date="2022" name="Mol. Ecol. Resour.">
        <title>The genomes of chicory, endive, great burdock and yacon provide insights into Asteraceae palaeo-polyploidization history and plant inulin production.</title>
        <authorList>
            <person name="Fan W."/>
            <person name="Wang S."/>
            <person name="Wang H."/>
            <person name="Wang A."/>
            <person name="Jiang F."/>
            <person name="Liu H."/>
            <person name="Zhao H."/>
            <person name="Xu D."/>
            <person name="Zhang Y."/>
        </authorList>
    </citation>
    <scope>NUCLEOTIDE SEQUENCE [LARGE SCALE GENOMIC DNA]</scope>
    <source>
        <strain evidence="2">cv. Punajuju</strain>
    </source>
</reference>
<name>A0ACB8Z1M9_CICIN</name>
<keyword evidence="2" id="KW-1185">Reference proteome</keyword>
<dbReference type="EMBL" id="CM042017">
    <property type="protein sequence ID" value="KAI3690175.1"/>
    <property type="molecule type" value="Genomic_DNA"/>
</dbReference>
<evidence type="ECO:0000313" key="2">
    <source>
        <dbReference type="Proteomes" id="UP001055811"/>
    </source>
</evidence>
<organism evidence="1 2">
    <name type="scientific">Cichorium intybus</name>
    <name type="common">Chicory</name>
    <dbReference type="NCBI Taxonomy" id="13427"/>
    <lineage>
        <taxon>Eukaryota</taxon>
        <taxon>Viridiplantae</taxon>
        <taxon>Streptophyta</taxon>
        <taxon>Embryophyta</taxon>
        <taxon>Tracheophyta</taxon>
        <taxon>Spermatophyta</taxon>
        <taxon>Magnoliopsida</taxon>
        <taxon>eudicotyledons</taxon>
        <taxon>Gunneridae</taxon>
        <taxon>Pentapetalae</taxon>
        <taxon>asterids</taxon>
        <taxon>campanulids</taxon>
        <taxon>Asterales</taxon>
        <taxon>Asteraceae</taxon>
        <taxon>Cichorioideae</taxon>
        <taxon>Cichorieae</taxon>
        <taxon>Cichoriinae</taxon>
        <taxon>Cichorium</taxon>
    </lineage>
</organism>
<protein>
    <submittedName>
        <fullName evidence="1">Uncharacterized protein</fullName>
    </submittedName>
</protein>
<gene>
    <name evidence="1" type="ORF">L2E82_48150</name>
</gene>
<dbReference type="Proteomes" id="UP001055811">
    <property type="component" value="Linkage Group LG09"/>
</dbReference>
<comment type="caution">
    <text evidence="1">The sequence shown here is derived from an EMBL/GenBank/DDBJ whole genome shotgun (WGS) entry which is preliminary data.</text>
</comment>
<accession>A0ACB8Z1M9</accession>
<proteinExistence type="predicted"/>